<evidence type="ECO:0000313" key="2">
    <source>
        <dbReference type="Proteomes" id="UP000419144"/>
    </source>
</evidence>
<dbReference type="AlphaFoldDB" id="A0A640K9C3"/>
<keyword evidence="2" id="KW-1185">Reference proteome</keyword>
<dbReference type="VEuPathDB" id="TriTrypDB:LtaPh_0611800"/>
<dbReference type="OrthoDB" id="264318at2759"/>
<gene>
    <name evidence="1" type="ORF">LtaPh_0611800</name>
</gene>
<dbReference type="EMBL" id="BLBS01000007">
    <property type="protein sequence ID" value="GET85982.1"/>
    <property type="molecule type" value="Genomic_DNA"/>
</dbReference>
<accession>A0A640K9C3</accession>
<evidence type="ECO:0000313" key="1">
    <source>
        <dbReference type="EMBL" id="GET85982.1"/>
    </source>
</evidence>
<comment type="caution">
    <text evidence="1">The sequence shown here is derived from an EMBL/GenBank/DDBJ whole genome shotgun (WGS) entry which is preliminary data.</text>
</comment>
<name>A0A640K9C3_LEITA</name>
<protein>
    <submittedName>
        <fullName evidence="1">Unspecified product</fullName>
    </submittedName>
</protein>
<reference evidence="1" key="1">
    <citation type="submission" date="2019-11" db="EMBL/GenBank/DDBJ databases">
        <title>Leishmania tarentolae CDS.</title>
        <authorList>
            <person name="Goto Y."/>
            <person name="Yamagishi J."/>
        </authorList>
    </citation>
    <scope>NUCLEOTIDE SEQUENCE [LARGE SCALE GENOMIC DNA]</scope>
    <source>
        <strain evidence="1">Parrot Tar II</strain>
    </source>
</reference>
<proteinExistence type="predicted"/>
<dbReference type="Proteomes" id="UP000419144">
    <property type="component" value="Unassembled WGS sequence"/>
</dbReference>
<organism evidence="1 2">
    <name type="scientific">Leishmania tarentolae</name>
    <name type="common">Sauroleishmania tarentolae</name>
    <dbReference type="NCBI Taxonomy" id="5689"/>
    <lineage>
        <taxon>Eukaryota</taxon>
        <taxon>Discoba</taxon>
        <taxon>Euglenozoa</taxon>
        <taxon>Kinetoplastea</taxon>
        <taxon>Metakinetoplastina</taxon>
        <taxon>Trypanosomatida</taxon>
        <taxon>Trypanosomatidae</taxon>
        <taxon>Leishmaniinae</taxon>
        <taxon>Leishmania</taxon>
        <taxon>lizard Leishmania</taxon>
    </lineage>
</organism>
<sequence>MVHVPASKLKQRSIVCCAAPTVDVEVSSTDTPHKQDAGLVRSTVCMDYHILSRIEDDVRRASMRQDNPDSAMPIRDYDPDEETIRIVNAHRSMRSV</sequence>